<dbReference type="OrthoDB" id="5592879at2759"/>
<feature type="coiled-coil region" evidence="1">
    <location>
        <begin position="1011"/>
        <end position="1091"/>
    </location>
</feature>
<dbReference type="InterPro" id="IPR013253">
    <property type="entry name" value="Spc7_domain"/>
</dbReference>
<feature type="domain" description="Spc7 kinetochore protein" evidence="3">
    <location>
        <begin position="822"/>
        <end position="1146"/>
    </location>
</feature>
<dbReference type="PANTHER" id="PTHR28260">
    <property type="entry name" value="SPINDLE POLE BODY COMPONENT SPC105"/>
    <property type="match status" value="1"/>
</dbReference>
<feature type="compositionally biased region" description="Basic residues" evidence="2">
    <location>
        <begin position="464"/>
        <end position="473"/>
    </location>
</feature>
<feature type="region of interest" description="Disordered" evidence="2">
    <location>
        <begin position="778"/>
        <end position="814"/>
    </location>
</feature>
<protein>
    <submittedName>
        <fullName evidence="4">Spc7 kinetochore protein</fullName>
    </submittedName>
</protein>
<keyword evidence="5" id="KW-1185">Reference proteome</keyword>
<dbReference type="SMART" id="SM00787">
    <property type="entry name" value="Spc7"/>
    <property type="match status" value="1"/>
</dbReference>
<feature type="compositionally biased region" description="Low complexity" evidence="2">
    <location>
        <begin position="743"/>
        <end position="756"/>
    </location>
</feature>
<comment type="caution">
    <text evidence="4">The sequence shown here is derived from an EMBL/GenBank/DDBJ whole genome shotgun (WGS) entry which is preliminary data.</text>
</comment>
<sequence length="1335" mass="146370">MADAQIQNKENIVPQTSSDPLQGKSPATKGRKGRSKSIGPGDFSSDGPKQDAKQDAKNRRKSTYVPATKSIIGATDEEKAKRQAERRKTLANRRVSFAPEATLHTWDVIEFMRDQTTSTDSDQTRRSSLRSSASPKRPGGDAGEPPSTPPDQEDEPDVLPHEPEHQRDVHKKQRRRSSGIPPMNFNNPEDFGSSSGMSGSSDGEDSAEEAEEDDDATGTAMSLDMGEETAQSLESASSTSSSGRLDAALRQAAIAAGTRGIHYDEHGDGDIDESETMEIAGDEITNAFKPWAQQRGTIEPLGSASLDQENVNPFSPAFKAQMASGTVHRPSTVQEEDTGDMSMDVTKAVGGIMRAQQEAQATQDREDESLLSTGDGTMELTQAVGRIHAQRQGSPLRSGQKRRRQSTTEAGSPGATAATTQPKRRCSSIGRSSMGDDTMDMDLTMVVGGGLRKSISPAKSARPERRRVSRRRSSGIMSEQSDATATMDFTQAVGGIRTAAAPSEDTATSFDENEELTMELTTVLGGIKAGKQPDAEQPEQPAEQRPVTPQNPSSPAKANTTPKDQERFLDVADEGPTKLLTPIFQKTVNRSAEKAGSSERSVSASKRRKTLSSAVVSWTGAVFDETRSPEAQAQAHAEAQKLHEQQEHEQSAAPVAVSETGSPRRSPLKEVVSYPELPSVQKSPVLGSFSPSHITLARTPPSKLTNGSPRSALQHPLDIQPGPSQPSPLAQKVMRSSPLKQVSTPPAASPERPSSSQDVRKLTESIKLMNTPRKETLKNVTPKKVSTPTFSPVRLMTPRGRPAPRARVNPASSPVRQLSDDVLRMQDSGQPAERIHLQTFLEQANIRFMDITATKRRMTAMPTPSKARKDDGIDETAEIDLGSVVVAAACAQPEHDMFQHACHELKHYISEGKKVIKQLEAATYQETPPLIAAYTRVPALRKAELDTQMRDMKTHARFRSKEMWYAWRSQLLEDLMKALSGIGEGMIKDDDLLSHAEGVLKQKFEPLQQRFEELHSKAERLQAAAVETNDDEKEELEQARERLVEVDAEIEEKRRVLAELQAQSREQASAIDDLQENKAEFTAAIQEAESVREACRGVSVKEITELNASIKHLEQTHGWSLTSLSTSSGTPTLTMTYKSQLQLFFHPSAFLEQQSPTQSRPNSPISLTYIARDTRTQDLKEPTTTLRFFLQLLRASLHALPQCSTTAHDLLRLVSRGWDTALQVAETERRLNLECMTESRIVSDERLAMECHVLLRKVRTKVRVAFELEAKVGGDGALELQTQSQVDVKVVYGRQYDEAKMKESLGKLGAGSGWAEGVREMRVGLVAQRTNGLRR</sequence>
<dbReference type="Pfam" id="PF15402">
    <property type="entry name" value="MELT_2"/>
    <property type="match status" value="6"/>
</dbReference>
<dbReference type="Pfam" id="PF18210">
    <property type="entry name" value="Knl1_RWD_C"/>
    <property type="match status" value="1"/>
</dbReference>
<dbReference type="GO" id="GO:0034501">
    <property type="term" value="P:protein localization to kinetochore"/>
    <property type="evidence" value="ECO:0007669"/>
    <property type="project" value="TreeGrafter"/>
</dbReference>
<organism evidence="4 5">
    <name type="scientific">Teratosphaeria destructans</name>
    <dbReference type="NCBI Taxonomy" id="418781"/>
    <lineage>
        <taxon>Eukaryota</taxon>
        <taxon>Fungi</taxon>
        <taxon>Dikarya</taxon>
        <taxon>Ascomycota</taxon>
        <taxon>Pezizomycotina</taxon>
        <taxon>Dothideomycetes</taxon>
        <taxon>Dothideomycetidae</taxon>
        <taxon>Mycosphaerellales</taxon>
        <taxon>Teratosphaeriaceae</taxon>
        <taxon>Teratosphaeria</taxon>
    </lineage>
</organism>
<keyword evidence="1" id="KW-0175">Coiled coil</keyword>
<feature type="compositionally biased region" description="Low complexity" evidence="2">
    <location>
        <begin position="228"/>
        <end position="244"/>
    </location>
</feature>
<dbReference type="Pfam" id="PF08317">
    <property type="entry name" value="Spc7"/>
    <property type="match status" value="1"/>
</dbReference>
<feature type="compositionally biased region" description="Basic and acidic residues" evidence="2">
    <location>
        <begin position="48"/>
        <end position="57"/>
    </location>
</feature>
<feature type="compositionally biased region" description="Polar residues" evidence="2">
    <location>
        <begin position="475"/>
        <end position="487"/>
    </location>
</feature>
<dbReference type="EMBL" id="RIBY02002200">
    <property type="protein sequence ID" value="KAH9822923.1"/>
    <property type="molecule type" value="Genomic_DNA"/>
</dbReference>
<dbReference type="InterPro" id="IPR033338">
    <property type="entry name" value="Spc105/Spc7"/>
</dbReference>
<feature type="region of interest" description="Disordered" evidence="2">
    <location>
        <begin position="529"/>
        <end position="760"/>
    </location>
</feature>
<feature type="compositionally biased region" description="Polar residues" evidence="2">
    <location>
        <begin position="702"/>
        <end position="711"/>
    </location>
</feature>
<accession>A0A9W7VZN3</accession>
<feature type="compositionally biased region" description="Acidic residues" evidence="2">
    <location>
        <begin position="202"/>
        <end position="216"/>
    </location>
</feature>
<feature type="compositionally biased region" description="Polar residues" evidence="2">
    <location>
        <begin position="1"/>
        <end position="20"/>
    </location>
</feature>
<dbReference type="PANTHER" id="PTHR28260:SF1">
    <property type="entry name" value="SPINDLE POLE BODY COMPONENT SPC105"/>
    <property type="match status" value="1"/>
</dbReference>
<evidence type="ECO:0000256" key="1">
    <source>
        <dbReference type="SAM" id="Coils"/>
    </source>
</evidence>
<gene>
    <name evidence="4" type="ORF">Tdes44962_MAKER00751</name>
</gene>
<dbReference type="InterPro" id="IPR040850">
    <property type="entry name" value="Knl1_RWD_C"/>
</dbReference>
<feature type="compositionally biased region" description="Basic and acidic residues" evidence="2">
    <location>
        <begin position="638"/>
        <end position="650"/>
    </location>
</feature>
<dbReference type="Proteomes" id="UP001138500">
    <property type="component" value="Unassembled WGS sequence"/>
</dbReference>
<evidence type="ECO:0000313" key="4">
    <source>
        <dbReference type="EMBL" id="KAH9822923.1"/>
    </source>
</evidence>
<feature type="compositionally biased region" description="Polar residues" evidence="2">
    <location>
        <begin position="547"/>
        <end position="562"/>
    </location>
</feature>
<feature type="compositionally biased region" description="Basic residues" evidence="2">
    <location>
        <begin position="168"/>
        <end position="177"/>
    </location>
</feature>
<dbReference type="SMART" id="SM01315">
    <property type="entry name" value="Spc7_N"/>
    <property type="match status" value="1"/>
</dbReference>
<dbReference type="GO" id="GO:0000776">
    <property type="term" value="C:kinetochore"/>
    <property type="evidence" value="ECO:0007669"/>
    <property type="project" value="TreeGrafter"/>
</dbReference>
<feature type="region of interest" description="Disordered" evidence="2">
    <location>
        <begin position="387"/>
        <end position="487"/>
    </location>
</feature>
<feature type="compositionally biased region" description="Basic and acidic residues" evidence="2">
    <location>
        <begin position="158"/>
        <end position="167"/>
    </location>
</feature>
<feature type="compositionally biased region" description="Low complexity" evidence="2">
    <location>
        <begin position="192"/>
        <end position="201"/>
    </location>
</feature>
<evidence type="ECO:0000313" key="5">
    <source>
        <dbReference type="Proteomes" id="UP001138500"/>
    </source>
</evidence>
<feature type="compositionally biased region" description="Basic and acidic residues" evidence="2">
    <location>
        <begin position="76"/>
        <end position="88"/>
    </location>
</feature>
<reference evidence="4 5" key="1">
    <citation type="journal article" date="2018" name="IMA Fungus">
        <title>IMA Genome-F 10: Nine draft genome sequences of Claviceps purpurea s.lat., including C. arundinis, C. humidiphila, and C. cf. spartinae, pseudomolecules for the pitch canker pathogen Fusarium circinatum, draft genome of Davidsoniella eucalypti, Grosmannia galeiformis, Quambalaria eucalypti, and Teratosphaeria destructans.</title>
        <authorList>
            <person name="Wingfield B.D."/>
            <person name="Liu M."/>
            <person name="Nguyen H.D."/>
            <person name="Lane F.A."/>
            <person name="Morgan S.W."/>
            <person name="De Vos L."/>
            <person name="Wilken P.M."/>
            <person name="Duong T.A."/>
            <person name="Aylward J."/>
            <person name="Coetzee M.P."/>
            <person name="Dadej K."/>
            <person name="De Beer Z.W."/>
            <person name="Findlay W."/>
            <person name="Havenga M."/>
            <person name="Kolarik M."/>
            <person name="Menzies J.G."/>
            <person name="Naidoo K."/>
            <person name="Pochopski O."/>
            <person name="Shoukouhi P."/>
            <person name="Santana Q.C."/>
            <person name="Seifert K.A."/>
            <person name="Soal N."/>
            <person name="Steenkamp E.T."/>
            <person name="Tatham C.T."/>
            <person name="van der Nest M.A."/>
            <person name="Wingfield M.J."/>
        </authorList>
    </citation>
    <scope>NUCLEOTIDE SEQUENCE [LARGE SCALE GENOMIC DNA]</scope>
    <source>
        <strain evidence="4">CMW44962</strain>
    </source>
</reference>
<dbReference type="GO" id="GO:0007094">
    <property type="term" value="P:mitotic spindle assembly checkpoint signaling"/>
    <property type="evidence" value="ECO:0007669"/>
    <property type="project" value="TreeGrafter"/>
</dbReference>
<evidence type="ECO:0000259" key="3">
    <source>
        <dbReference type="SMART" id="SM00787"/>
    </source>
</evidence>
<dbReference type="GO" id="GO:1990758">
    <property type="term" value="P:mitotic sister chromatid biorientation"/>
    <property type="evidence" value="ECO:0007669"/>
    <property type="project" value="TreeGrafter"/>
</dbReference>
<evidence type="ECO:0000256" key="2">
    <source>
        <dbReference type="SAM" id="MobiDB-lite"/>
    </source>
</evidence>
<name>A0A9W7VZN3_9PEZI</name>
<feature type="region of interest" description="Disordered" evidence="2">
    <location>
        <begin position="1"/>
        <end position="244"/>
    </location>
</feature>
<reference evidence="4 5" key="2">
    <citation type="journal article" date="2021" name="Curr. Genet.">
        <title>Genetic response to nitrogen starvation in the aggressive Eucalyptus foliar pathogen Teratosphaeria destructans.</title>
        <authorList>
            <person name="Havenga M."/>
            <person name="Wingfield B.D."/>
            <person name="Wingfield M.J."/>
            <person name="Dreyer L.L."/>
            <person name="Roets F."/>
            <person name="Aylward J."/>
        </authorList>
    </citation>
    <scope>NUCLEOTIDE SEQUENCE [LARGE SCALE GENOMIC DNA]</scope>
    <source>
        <strain evidence="4">CMW44962</strain>
    </source>
</reference>
<proteinExistence type="predicted"/>